<gene>
    <name evidence="1" type="ORF">MRATA1EN1_LOCUS24638</name>
</gene>
<dbReference type="EMBL" id="OX459941">
    <property type="protein sequence ID" value="CAI9175676.1"/>
    <property type="molecule type" value="Genomic_DNA"/>
</dbReference>
<evidence type="ECO:0000313" key="2">
    <source>
        <dbReference type="Proteomes" id="UP001176941"/>
    </source>
</evidence>
<dbReference type="Proteomes" id="UP001176941">
    <property type="component" value="Chromosome 5"/>
</dbReference>
<keyword evidence="2" id="KW-1185">Reference proteome</keyword>
<proteinExistence type="predicted"/>
<name>A0ABN8ZRX4_RANTA</name>
<evidence type="ECO:0000313" key="1">
    <source>
        <dbReference type="EMBL" id="CAI9175676.1"/>
    </source>
</evidence>
<reference evidence="1" key="1">
    <citation type="submission" date="2023-04" db="EMBL/GenBank/DDBJ databases">
        <authorList>
            <consortium name="ELIXIR-Norway"/>
        </authorList>
    </citation>
    <scope>NUCLEOTIDE SEQUENCE [LARGE SCALE GENOMIC DNA]</scope>
</reference>
<accession>A0ABN8ZRX4</accession>
<protein>
    <submittedName>
        <fullName evidence="1">Uncharacterized protein</fullName>
    </submittedName>
</protein>
<organism evidence="1 2">
    <name type="scientific">Rangifer tarandus platyrhynchus</name>
    <name type="common">Svalbard reindeer</name>
    <dbReference type="NCBI Taxonomy" id="3082113"/>
    <lineage>
        <taxon>Eukaryota</taxon>
        <taxon>Metazoa</taxon>
        <taxon>Chordata</taxon>
        <taxon>Craniata</taxon>
        <taxon>Vertebrata</taxon>
        <taxon>Euteleostomi</taxon>
        <taxon>Mammalia</taxon>
        <taxon>Eutheria</taxon>
        <taxon>Laurasiatheria</taxon>
        <taxon>Artiodactyla</taxon>
        <taxon>Ruminantia</taxon>
        <taxon>Pecora</taxon>
        <taxon>Cervidae</taxon>
        <taxon>Odocoileinae</taxon>
        <taxon>Rangifer</taxon>
    </lineage>
</organism>
<sequence length="104" mass="11352">MEVCISNKISGNANAGAGTTLRASLPWFVTFLFCNRMVLGSPPPAEKPTPAISSSGTRVHSGPFSGVMKGIQEHQRTTWAPPSEIVSADRRWGLEICICNRYFR</sequence>